<feature type="domain" description="HD-GYP" evidence="1">
    <location>
        <begin position="93"/>
        <end position="298"/>
    </location>
</feature>
<dbReference type="RefSeq" id="WP_154496117.1">
    <property type="nucleotide sequence ID" value="NZ_VUMU01000006.1"/>
</dbReference>
<dbReference type="InterPro" id="IPR037522">
    <property type="entry name" value="HD_GYP_dom"/>
</dbReference>
<evidence type="ECO:0000313" key="2">
    <source>
        <dbReference type="EMBL" id="MST58004.1"/>
    </source>
</evidence>
<name>A0A6L5YI04_9FIRM</name>
<dbReference type="PANTHER" id="PTHR43155:SF2">
    <property type="entry name" value="CYCLIC DI-GMP PHOSPHODIESTERASE PA4108"/>
    <property type="match status" value="1"/>
</dbReference>
<dbReference type="AlphaFoldDB" id="A0A6L5YI04"/>
<dbReference type="InterPro" id="IPR003607">
    <property type="entry name" value="HD/PDEase_dom"/>
</dbReference>
<proteinExistence type="predicted"/>
<evidence type="ECO:0000313" key="3">
    <source>
        <dbReference type="Proteomes" id="UP000476055"/>
    </source>
</evidence>
<dbReference type="Pfam" id="PF13487">
    <property type="entry name" value="HD_5"/>
    <property type="match status" value="1"/>
</dbReference>
<dbReference type="EMBL" id="VUMU01000006">
    <property type="protein sequence ID" value="MST58004.1"/>
    <property type="molecule type" value="Genomic_DNA"/>
</dbReference>
<dbReference type="PROSITE" id="PS51832">
    <property type="entry name" value="HD_GYP"/>
    <property type="match status" value="1"/>
</dbReference>
<dbReference type="Proteomes" id="UP000476055">
    <property type="component" value="Unassembled WGS sequence"/>
</dbReference>
<dbReference type="SUPFAM" id="SSF109604">
    <property type="entry name" value="HD-domain/PDEase-like"/>
    <property type="match status" value="1"/>
</dbReference>
<gene>
    <name evidence="2" type="ORF">FYJ59_07070</name>
</gene>
<protein>
    <submittedName>
        <fullName evidence="2">HD domain-containing protein</fullName>
    </submittedName>
</protein>
<organism evidence="2 3">
    <name type="scientific">Waltera intestinalis</name>
    <dbReference type="NCBI Taxonomy" id="2606635"/>
    <lineage>
        <taxon>Bacteria</taxon>
        <taxon>Bacillati</taxon>
        <taxon>Bacillota</taxon>
        <taxon>Clostridia</taxon>
        <taxon>Lachnospirales</taxon>
        <taxon>Lachnospiraceae</taxon>
        <taxon>Waltera</taxon>
    </lineage>
</organism>
<dbReference type="CDD" id="cd00077">
    <property type="entry name" value="HDc"/>
    <property type="match status" value="1"/>
</dbReference>
<keyword evidence="3" id="KW-1185">Reference proteome</keyword>
<evidence type="ECO:0000259" key="1">
    <source>
        <dbReference type="PROSITE" id="PS51832"/>
    </source>
</evidence>
<dbReference type="PANTHER" id="PTHR43155">
    <property type="entry name" value="CYCLIC DI-GMP PHOSPHODIESTERASE PA4108-RELATED"/>
    <property type="match status" value="1"/>
</dbReference>
<reference evidence="2 3" key="1">
    <citation type="submission" date="2019-08" db="EMBL/GenBank/DDBJ databases">
        <title>In-depth cultivation of the pig gut microbiome towards novel bacterial diversity and tailored functional studies.</title>
        <authorList>
            <person name="Wylensek D."/>
            <person name="Hitch T.C.A."/>
            <person name="Clavel T."/>
        </authorList>
    </citation>
    <scope>NUCLEOTIDE SEQUENCE [LARGE SCALE GENOMIC DNA]</scope>
    <source>
        <strain evidence="2 3">WCA3-601-WT-6H</strain>
    </source>
</reference>
<comment type="caution">
    <text evidence="2">The sequence shown here is derived from an EMBL/GenBank/DDBJ whole genome shotgun (WGS) entry which is preliminary data.</text>
</comment>
<accession>A0A6L5YI04</accession>
<sequence length="350" mass="40068">MKRMKLSELTGNEILAQSLMTWDYQIILPEGVVLKKEYISKIEEMGILEVYVKEDQANEIVILKNDIEKTIKNKVKSILERHTYQNNKELQGLTQAADEIITNILDEKEVIEKVFDIRERSADIYEHSISLSSMAILTALRLKLDKSVIHDIGVGCLLHDIGLRYTTLDYEGKSMEDMKPGALAEYKKHPVYGYTSVKDEDWISDEVKKIILYHHERLDGSGFPLKLKEAEIPFSCQIVVVCDAFDEMICGIAQRRSKVYEAVEYLKSFKNVKYNGKIVDAFLSFTAVYPAGSHVLTSDGEEAIVVSQNKDFQDRPVIRIIRDKNGQKLKEEKILDLVKVLNVYIEKGLE</sequence>
<dbReference type="Gene3D" id="1.10.3210.10">
    <property type="entry name" value="Hypothetical protein af1432"/>
    <property type="match status" value="1"/>
</dbReference>